<feature type="domain" description="DEAD-box RNA helicase Q" evidence="12">
    <location>
        <begin position="131"/>
        <end position="159"/>
    </location>
</feature>
<dbReference type="OMA" id="NESIMMG"/>
<proteinExistence type="inferred from homology"/>
<dbReference type="Pfam" id="PF00270">
    <property type="entry name" value="DEAD"/>
    <property type="match status" value="1"/>
</dbReference>
<dbReference type="SMART" id="SM00487">
    <property type="entry name" value="DEXDc"/>
    <property type="match status" value="1"/>
</dbReference>
<dbReference type="InterPro" id="IPR011545">
    <property type="entry name" value="DEAD/DEAH_box_helicase_dom"/>
</dbReference>
<evidence type="ECO:0000256" key="6">
    <source>
        <dbReference type="ARBA" id="ARBA00047984"/>
    </source>
</evidence>
<dbReference type="GO" id="GO:0003676">
    <property type="term" value="F:nucleic acid binding"/>
    <property type="evidence" value="ECO:0007669"/>
    <property type="project" value="InterPro"/>
</dbReference>
<dbReference type="PROSITE" id="PS51194">
    <property type="entry name" value="HELICASE_CTER"/>
    <property type="match status" value="1"/>
</dbReference>
<evidence type="ECO:0000256" key="2">
    <source>
        <dbReference type="ARBA" id="ARBA00022741"/>
    </source>
</evidence>
<protein>
    <recommendedName>
        <fullName evidence="1">RNA helicase</fullName>
        <ecNumber evidence="1">3.6.4.13</ecNumber>
    </recommendedName>
</protein>
<dbReference type="CTD" id="8229634"/>
<evidence type="ECO:0000259" key="11">
    <source>
        <dbReference type="PROSITE" id="PS51194"/>
    </source>
</evidence>
<dbReference type="HOGENOM" id="CLU_003041_16_3_1"/>
<dbReference type="InterPro" id="IPR000629">
    <property type="entry name" value="RNA-helicase_DEAD-box_CS"/>
</dbReference>
<dbReference type="GO" id="GO:0003724">
    <property type="term" value="F:RNA helicase activity"/>
    <property type="evidence" value="ECO:0007669"/>
    <property type="project" value="UniProtKB-EC"/>
</dbReference>
<keyword evidence="4 8" id="KW-0347">Helicase</keyword>
<dbReference type="EC" id="3.6.4.13" evidence="1"/>
<evidence type="ECO:0000259" key="10">
    <source>
        <dbReference type="PROSITE" id="PS51192"/>
    </source>
</evidence>
<dbReference type="EMBL" id="DS235274">
    <property type="protein sequence ID" value="EEB14271.1"/>
    <property type="molecule type" value="Genomic_DNA"/>
</dbReference>
<dbReference type="KEGG" id="phu:Phum_PHUM289660"/>
<gene>
    <name evidence="14" type="primary">8229634</name>
    <name evidence="13" type="ORF">Phum_PHUM289660</name>
</gene>
<evidence type="ECO:0000313" key="13">
    <source>
        <dbReference type="EMBL" id="EEB14271.1"/>
    </source>
</evidence>
<reference evidence="13" key="1">
    <citation type="submission" date="2007-04" db="EMBL/GenBank/DDBJ databases">
        <title>Annotation of Pediculus humanus corporis strain USDA.</title>
        <authorList>
            <person name="Kirkness E."/>
            <person name="Hannick L."/>
            <person name="Hass B."/>
            <person name="Bruggner R."/>
            <person name="Lawson D."/>
            <person name="Bidwell S."/>
            <person name="Joardar V."/>
            <person name="Caler E."/>
            <person name="Walenz B."/>
            <person name="Inman J."/>
            <person name="Schobel S."/>
            <person name="Galinsky K."/>
            <person name="Amedeo P."/>
            <person name="Strausberg R."/>
        </authorList>
    </citation>
    <scope>NUCLEOTIDE SEQUENCE</scope>
    <source>
        <strain evidence="13">USDA</strain>
    </source>
</reference>
<dbReference type="PANTHER" id="PTHR47958">
    <property type="entry name" value="ATP-DEPENDENT RNA HELICASE DBP3"/>
    <property type="match status" value="1"/>
</dbReference>
<dbReference type="Gene3D" id="3.40.50.300">
    <property type="entry name" value="P-loop containing nucleotide triphosphate hydrolases"/>
    <property type="match status" value="2"/>
</dbReference>
<evidence type="ECO:0000256" key="3">
    <source>
        <dbReference type="ARBA" id="ARBA00022801"/>
    </source>
</evidence>
<feature type="domain" description="Helicase ATP-binding" evidence="10">
    <location>
        <begin position="162"/>
        <end position="344"/>
    </location>
</feature>
<dbReference type="FunFam" id="3.40.50.300:FF:000008">
    <property type="entry name" value="ATP-dependent RNA helicase RhlB"/>
    <property type="match status" value="1"/>
</dbReference>
<dbReference type="SMART" id="SM00490">
    <property type="entry name" value="HELICc"/>
    <property type="match status" value="1"/>
</dbReference>
<dbReference type="CDD" id="cd18787">
    <property type="entry name" value="SF2_C_DEAD"/>
    <property type="match status" value="1"/>
</dbReference>
<feature type="short sequence motif" description="Q motif" evidence="7">
    <location>
        <begin position="131"/>
        <end position="159"/>
    </location>
</feature>
<dbReference type="InterPro" id="IPR014014">
    <property type="entry name" value="RNA_helicase_DEAD_Q_motif"/>
</dbReference>
<dbReference type="PROSITE" id="PS00039">
    <property type="entry name" value="DEAD_ATP_HELICASE"/>
    <property type="match status" value="1"/>
</dbReference>
<dbReference type="Pfam" id="PF00271">
    <property type="entry name" value="Helicase_C"/>
    <property type="match status" value="1"/>
</dbReference>
<evidence type="ECO:0000256" key="7">
    <source>
        <dbReference type="PROSITE-ProRule" id="PRU00552"/>
    </source>
</evidence>
<keyword evidence="3 8" id="KW-0378">Hydrolase</keyword>
<dbReference type="InterPro" id="IPR014001">
    <property type="entry name" value="Helicase_ATP-bd"/>
</dbReference>
<sequence length="538" mass="60554">MEDWDNEYSAIEETGKVFGGRGRGFITKNAHKQFQAKVGKKSQDNFTSNSNKFDHDEEENFYNFKTSNQDSFKPDKEKNKLIKPKSTYIPDDPTEDDNEIFGNHISSGINFEKYDDIEVKVSGKNPPKSINSFNEAGLCSTLINLINKCQYHKPTPIQKHCIPIIMSGRDLMGCAQTGSGKTAAFLIPIINKLLEKNQIMSKSSFCTPEVIIMTPTRELTIQIFEEARKFSRGTFLKVALTYGGTAVFHQVEKIKNGCNILVATPGRLLDFVQRGIIDFSMTEFLILDEADRMLDMGFISEIKKMINHPTMKSSSQRQTLMFSATFPSEVQHLAKTFLNNYLFVVVGIVGGACSDVVQKFFSVSKFQKRNKLIELLESNGSSKCLVFVEQKRTTDFIATFLCEKNFPATSIHGDRDQREREEALRDFKTGKMDILVATSVAARGLDIKNVAHVVNFDLPKTIDEYVHRIGRTGRVGNRGLATSFYDPLCDSHLAPALVKILSQAGQEIPDFLLEFKETEIGFGTSNFGGKEAFEDEEW</sequence>
<dbReference type="RefSeq" id="XP_002427009.1">
    <property type="nucleotide sequence ID" value="XM_002426964.1"/>
</dbReference>
<evidence type="ECO:0000313" key="15">
    <source>
        <dbReference type="Proteomes" id="UP000009046"/>
    </source>
</evidence>
<evidence type="ECO:0000256" key="4">
    <source>
        <dbReference type="ARBA" id="ARBA00022806"/>
    </source>
</evidence>
<evidence type="ECO:0000256" key="1">
    <source>
        <dbReference type="ARBA" id="ARBA00012552"/>
    </source>
</evidence>
<comment type="similarity">
    <text evidence="8">Belongs to the DEAD box helicase family.</text>
</comment>
<evidence type="ECO:0000256" key="8">
    <source>
        <dbReference type="RuleBase" id="RU000492"/>
    </source>
</evidence>
<dbReference type="VEuPathDB" id="VectorBase:PHUM289660"/>
<dbReference type="PROSITE" id="PS51192">
    <property type="entry name" value="HELICASE_ATP_BIND_1"/>
    <property type="match status" value="1"/>
</dbReference>
<evidence type="ECO:0000313" key="14">
    <source>
        <dbReference type="EnsemblMetazoa" id="PHUM289660-PA"/>
    </source>
</evidence>
<reference evidence="14" key="3">
    <citation type="submission" date="2020-05" db="UniProtKB">
        <authorList>
            <consortium name="EnsemblMetazoa"/>
        </authorList>
    </citation>
    <scope>IDENTIFICATION</scope>
    <source>
        <strain evidence="14">USDA</strain>
    </source>
</reference>
<dbReference type="PROSITE" id="PS51195">
    <property type="entry name" value="Q_MOTIF"/>
    <property type="match status" value="1"/>
</dbReference>
<dbReference type="GO" id="GO:0005524">
    <property type="term" value="F:ATP binding"/>
    <property type="evidence" value="ECO:0007669"/>
    <property type="project" value="UniProtKB-KW"/>
</dbReference>
<dbReference type="InterPro" id="IPR001650">
    <property type="entry name" value="Helicase_C-like"/>
</dbReference>
<feature type="region of interest" description="Disordered" evidence="9">
    <location>
        <begin position="36"/>
        <end position="58"/>
    </location>
</feature>
<dbReference type="InParanoid" id="E0VLL5"/>
<dbReference type="OrthoDB" id="196131at2759"/>
<dbReference type="FunFam" id="3.40.50.300:FF:000397">
    <property type="entry name" value="Probable ATP-dependent RNA helicase DDX4"/>
    <property type="match status" value="1"/>
</dbReference>
<dbReference type="EnsemblMetazoa" id="PHUM289660-RA">
    <property type="protein sequence ID" value="PHUM289660-PA"/>
    <property type="gene ID" value="PHUM289660"/>
</dbReference>
<accession>E0VLL5</accession>
<dbReference type="FunCoup" id="E0VLL5">
    <property type="interactions" value="73"/>
</dbReference>
<feature type="domain" description="Helicase C-terminal" evidence="11">
    <location>
        <begin position="368"/>
        <end position="516"/>
    </location>
</feature>
<keyword evidence="15" id="KW-1185">Reference proteome</keyword>
<dbReference type="GO" id="GO:0016787">
    <property type="term" value="F:hydrolase activity"/>
    <property type="evidence" value="ECO:0007669"/>
    <property type="project" value="UniProtKB-KW"/>
</dbReference>
<dbReference type="STRING" id="121224.E0VLL5"/>
<dbReference type="Proteomes" id="UP000009046">
    <property type="component" value="Unassembled WGS sequence"/>
</dbReference>
<reference evidence="13" key="2">
    <citation type="submission" date="2007-04" db="EMBL/GenBank/DDBJ databases">
        <title>The genome of the human body louse.</title>
        <authorList>
            <consortium name="The Human Body Louse Genome Consortium"/>
            <person name="Kirkness E."/>
            <person name="Walenz B."/>
            <person name="Hass B."/>
            <person name="Bruggner R."/>
            <person name="Strausberg R."/>
        </authorList>
    </citation>
    <scope>NUCLEOTIDE SEQUENCE</scope>
    <source>
        <strain evidence="13">USDA</strain>
    </source>
</reference>
<dbReference type="SUPFAM" id="SSF52540">
    <property type="entry name" value="P-loop containing nucleoside triphosphate hydrolases"/>
    <property type="match status" value="2"/>
</dbReference>
<dbReference type="AlphaFoldDB" id="E0VLL5"/>
<keyword evidence="5 8" id="KW-0067">ATP-binding</keyword>
<keyword evidence="2 8" id="KW-0547">Nucleotide-binding</keyword>
<name>E0VLL5_PEDHC</name>
<dbReference type="GO" id="GO:0031047">
    <property type="term" value="P:regulatory ncRNA-mediated gene silencing"/>
    <property type="evidence" value="ECO:0007669"/>
    <property type="project" value="UniProtKB-ARBA"/>
</dbReference>
<organism>
    <name type="scientific">Pediculus humanus subsp. corporis</name>
    <name type="common">Body louse</name>
    <dbReference type="NCBI Taxonomy" id="121224"/>
    <lineage>
        <taxon>Eukaryota</taxon>
        <taxon>Metazoa</taxon>
        <taxon>Ecdysozoa</taxon>
        <taxon>Arthropoda</taxon>
        <taxon>Hexapoda</taxon>
        <taxon>Insecta</taxon>
        <taxon>Pterygota</taxon>
        <taxon>Neoptera</taxon>
        <taxon>Paraneoptera</taxon>
        <taxon>Psocodea</taxon>
        <taxon>Troctomorpha</taxon>
        <taxon>Phthiraptera</taxon>
        <taxon>Anoplura</taxon>
        <taxon>Pediculidae</taxon>
        <taxon>Pediculus</taxon>
    </lineage>
</organism>
<evidence type="ECO:0000259" key="12">
    <source>
        <dbReference type="PROSITE" id="PS51195"/>
    </source>
</evidence>
<evidence type="ECO:0000256" key="9">
    <source>
        <dbReference type="SAM" id="MobiDB-lite"/>
    </source>
</evidence>
<comment type="catalytic activity">
    <reaction evidence="6">
        <text>ATP + H2O = ADP + phosphate + H(+)</text>
        <dbReference type="Rhea" id="RHEA:13065"/>
        <dbReference type="ChEBI" id="CHEBI:15377"/>
        <dbReference type="ChEBI" id="CHEBI:15378"/>
        <dbReference type="ChEBI" id="CHEBI:30616"/>
        <dbReference type="ChEBI" id="CHEBI:43474"/>
        <dbReference type="ChEBI" id="CHEBI:456216"/>
        <dbReference type="EC" id="3.6.4.13"/>
    </reaction>
</comment>
<dbReference type="InterPro" id="IPR027417">
    <property type="entry name" value="P-loop_NTPase"/>
</dbReference>
<dbReference type="EMBL" id="AAZO01003363">
    <property type="status" value="NOT_ANNOTATED_CDS"/>
    <property type="molecule type" value="Genomic_DNA"/>
</dbReference>
<evidence type="ECO:0000256" key="5">
    <source>
        <dbReference type="ARBA" id="ARBA00022840"/>
    </source>
</evidence>
<dbReference type="GeneID" id="8229634"/>
<dbReference type="eggNOG" id="KOG0335">
    <property type="taxonomic scope" value="Eukaryota"/>
</dbReference>